<dbReference type="GO" id="GO:0005635">
    <property type="term" value="C:nuclear envelope"/>
    <property type="evidence" value="ECO:0007669"/>
    <property type="project" value="TreeGrafter"/>
</dbReference>
<organism evidence="5 6">
    <name type="scientific">Tritrichomonas foetus</name>
    <dbReference type="NCBI Taxonomy" id="1144522"/>
    <lineage>
        <taxon>Eukaryota</taxon>
        <taxon>Metamonada</taxon>
        <taxon>Parabasalia</taxon>
        <taxon>Tritrichomonadida</taxon>
        <taxon>Tritrichomonadidae</taxon>
        <taxon>Tritrichomonas</taxon>
    </lineage>
</organism>
<dbReference type="GO" id="GO:0031267">
    <property type="term" value="F:small GTPase binding"/>
    <property type="evidence" value="ECO:0007669"/>
    <property type="project" value="InterPro"/>
</dbReference>
<comment type="caution">
    <text evidence="5">The sequence shown here is derived from an EMBL/GenBank/DDBJ whole genome shotgun (WGS) entry which is preliminary data.</text>
</comment>
<dbReference type="Gene3D" id="1.25.10.10">
    <property type="entry name" value="Leucine-rich Repeat Variant"/>
    <property type="match status" value="2"/>
</dbReference>
<dbReference type="Pfam" id="PF08389">
    <property type="entry name" value="Xpo1"/>
    <property type="match status" value="1"/>
</dbReference>
<evidence type="ECO:0000256" key="2">
    <source>
        <dbReference type="ARBA" id="ARBA00022448"/>
    </source>
</evidence>
<dbReference type="AlphaFoldDB" id="A0A1J4JEV1"/>
<dbReference type="PROSITE" id="PS50166">
    <property type="entry name" value="IMPORTIN_B_NT"/>
    <property type="match status" value="1"/>
</dbReference>
<accession>A0A1J4JEV1</accession>
<evidence type="ECO:0000256" key="1">
    <source>
        <dbReference type="ARBA" id="ARBA00004123"/>
    </source>
</evidence>
<evidence type="ECO:0000256" key="3">
    <source>
        <dbReference type="ARBA" id="ARBA00023242"/>
    </source>
</evidence>
<gene>
    <name evidence="5" type="ORF">TRFO_09709</name>
</gene>
<dbReference type="Pfam" id="PF03810">
    <property type="entry name" value="IBN_N"/>
    <property type="match status" value="1"/>
</dbReference>
<dbReference type="InterPro" id="IPR001494">
    <property type="entry name" value="Importin-beta_N"/>
</dbReference>
<feature type="domain" description="Importin N-terminal" evidence="4">
    <location>
        <begin position="28"/>
        <end position="95"/>
    </location>
</feature>
<dbReference type="Proteomes" id="UP000179807">
    <property type="component" value="Unassembled WGS sequence"/>
</dbReference>
<sequence length="962" mass="109314">MNSRFSPQNVEAAMVEASNPMSTDQQTAITLLNEWSQDPTSIFTALQIVESSQNPPARFMSAVHLSHGIPNYWGQVVDPNAKNQFRLQLLNVVTNTPPTENTLHYFIESLCNIAVYDWPEEWPDFTKIIFGQIQVNNSIKIFSYLLKNIDNNKNITDSRRNDLRNFFVDHLNEVMPIITQYFNSTDDANATINVDDIVDSLNVYNFLLRWAPLDKIITFELFQKLALAFLTNESTCKLSIKCFYSIFIDRTDSSMAFRTYSPFLARALSKGLFTSNGLPVTSDPDVLDFVIKFLGSYSSVFELFFISNKEKLDQDILSILDESVIDLISAMQAKGVSTDDLHDDLIHLFQVILSIPVDQIQENFWKLWDDILKRIQFECHHKMIVSPTTNFFMPMMEQIRNVLYNALPSAVSEEGTCIFTARTCMATLVYINPANFIEFIKAQAPSPQLCYAIGAIEFVTDRNMNIDSLQIVVVELLNHASDTSDSQFLIALLFVLSHSTKYFAEDQQLFARFIEFVITCMSGNEKIVSTAATHALHYVVQRRLGLFKDDSSQFTEQLIESSERYLQNLEPSAAIRIFKVCTWLIYYNNDKSETPGSQLFAKLFEPIMAVVGNAAAFPKDTVETSLEIITECALSAPYAIPLFYETIWVQLGQIAAATIPNIAVPSDSVSYVLNAISAIQIKLPFEQVMPQVVELMRLMQQRGRIEDCFFNYFLNLRHSFKEMNEYYSTIHQALVLPVFNSPDPPPTAVFNMLSAFDTTVVDIEWMTMVTIGAISDLRTEVCDSALYALQEHIMMLTSEQYNQFISHVIPQLISALIGSIVDMMHKQSFTNFVSFMRFLITSSTDDQQNLQKAAIVNALKQTSPEPQPQFFDNFGEYIISVHSSPYKFKAAFANLLVVLRKASPGDAQLFEVEPIYQNSIFSMLFDAVFNDWGKMFNFSLEAEDIGIPGLKVMKLKKVNKEK</sequence>
<dbReference type="GO" id="GO:0005829">
    <property type="term" value="C:cytosol"/>
    <property type="evidence" value="ECO:0007669"/>
    <property type="project" value="TreeGrafter"/>
</dbReference>
<evidence type="ECO:0000313" key="6">
    <source>
        <dbReference type="Proteomes" id="UP000179807"/>
    </source>
</evidence>
<dbReference type="SUPFAM" id="SSF48371">
    <property type="entry name" value="ARM repeat"/>
    <property type="match status" value="1"/>
</dbReference>
<protein>
    <recommendedName>
        <fullName evidence="4">Importin N-terminal domain-containing protein</fullName>
    </recommendedName>
</protein>
<dbReference type="InterPro" id="IPR013598">
    <property type="entry name" value="Exportin-1/Importin-b-like"/>
</dbReference>
<comment type="subcellular location">
    <subcellularLocation>
        <location evidence="1">Nucleus</location>
    </subcellularLocation>
</comment>
<name>A0A1J4JEV1_9EUKA</name>
<proteinExistence type="predicted"/>
<dbReference type="OrthoDB" id="10261013at2759"/>
<keyword evidence="2" id="KW-0813">Transport</keyword>
<dbReference type="GO" id="GO:0006606">
    <property type="term" value="P:protein import into nucleus"/>
    <property type="evidence" value="ECO:0007669"/>
    <property type="project" value="TreeGrafter"/>
</dbReference>
<reference evidence="5" key="1">
    <citation type="submission" date="2016-10" db="EMBL/GenBank/DDBJ databases">
        <authorList>
            <person name="Benchimol M."/>
            <person name="Almeida L.G."/>
            <person name="Vasconcelos A.T."/>
            <person name="Perreira-Neves A."/>
            <person name="Rosa I.A."/>
            <person name="Tasca T."/>
            <person name="Bogo M.R."/>
            <person name="de Souza W."/>
        </authorList>
    </citation>
    <scope>NUCLEOTIDE SEQUENCE [LARGE SCALE GENOMIC DNA]</scope>
    <source>
        <strain evidence="5">K</strain>
    </source>
</reference>
<dbReference type="PANTHER" id="PTHR10997">
    <property type="entry name" value="IMPORTIN-7, 8, 11"/>
    <property type="match status" value="1"/>
</dbReference>
<evidence type="ECO:0000259" key="4">
    <source>
        <dbReference type="PROSITE" id="PS50166"/>
    </source>
</evidence>
<dbReference type="GeneID" id="94829716"/>
<dbReference type="InterPro" id="IPR016024">
    <property type="entry name" value="ARM-type_fold"/>
</dbReference>
<dbReference type="RefSeq" id="XP_068349960.1">
    <property type="nucleotide sequence ID" value="XM_068495012.1"/>
</dbReference>
<evidence type="ECO:0000313" key="5">
    <source>
        <dbReference type="EMBL" id="OHS96823.1"/>
    </source>
</evidence>
<dbReference type="VEuPathDB" id="TrichDB:TRFO_09709"/>
<dbReference type="EMBL" id="MLAK01001149">
    <property type="protein sequence ID" value="OHS96823.1"/>
    <property type="molecule type" value="Genomic_DNA"/>
</dbReference>
<keyword evidence="6" id="KW-1185">Reference proteome</keyword>
<dbReference type="InterPro" id="IPR011989">
    <property type="entry name" value="ARM-like"/>
</dbReference>
<keyword evidence="3" id="KW-0539">Nucleus</keyword>